<comment type="function">
    <text evidence="3">Component of the exocyst complex.</text>
</comment>
<reference evidence="6" key="1">
    <citation type="submission" date="2024-03" db="EMBL/GenBank/DDBJ databases">
        <authorList>
            <consortium name="ELIXIR-Norway"/>
            <consortium name="Elixir Norway"/>
        </authorList>
    </citation>
    <scope>NUCLEOTIDE SEQUENCE</scope>
</reference>
<proteinExistence type="inferred from homology"/>
<evidence type="ECO:0000256" key="4">
    <source>
        <dbReference type="SAM" id="MobiDB-lite"/>
    </source>
</evidence>
<feature type="region of interest" description="Disordered" evidence="4">
    <location>
        <begin position="43"/>
        <end position="95"/>
    </location>
</feature>
<protein>
    <recommendedName>
        <fullName evidence="3">Exocyst subunit Exo70 family protein</fullName>
    </recommendedName>
</protein>
<dbReference type="InterPro" id="IPR016159">
    <property type="entry name" value="Cullin_repeat-like_dom_sf"/>
</dbReference>
<evidence type="ECO:0000313" key="6">
    <source>
        <dbReference type="EMBL" id="CAK9876734.1"/>
    </source>
</evidence>
<evidence type="ECO:0000256" key="2">
    <source>
        <dbReference type="ARBA" id="ARBA00022448"/>
    </source>
</evidence>
<feature type="domain" description="BRCT" evidence="5">
    <location>
        <begin position="182"/>
        <end position="204"/>
    </location>
</feature>
<accession>A0ABP1BLV4</accession>
<comment type="similarity">
    <text evidence="1 3">Belongs to the EXO70 family.</text>
</comment>
<dbReference type="InterPro" id="IPR004140">
    <property type="entry name" value="Exo70"/>
</dbReference>
<dbReference type="PANTHER" id="PTHR12542:SF96">
    <property type="entry name" value="EXOCYST COMPLEX COMPONENT EXO70B1"/>
    <property type="match status" value="1"/>
</dbReference>
<organism evidence="6 7">
    <name type="scientific">Sphagnum jensenii</name>
    <dbReference type="NCBI Taxonomy" id="128206"/>
    <lineage>
        <taxon>Eukaryota</taxon>
        <taxon>Viridiplantae</taxon>
        <taxon>Streptophyta</taxon>
        <taxon>Embryophyta</taxon>
        <taxon>Bryophyta</taxon>
        <taxon>Sphagnophytina</taxon>
        <taxon>Sphagnopsida</taxon>
        <taxon>Sphagnales</taxon>
        <taxon>Sphagnaceae</taxon>
        <taxon>Sphagnum</taxon>
    </lineage>
</organism>
<dbReference type="Pfam" id="PF20669">
    <property type="entry name" value="Exo70_N"/>
    <property type="match status" value="1"/>
</dbReference>
<dbReference type="SUPFAM" id="SSF74788">
    <property type="entry name" value="Cullin repeat-like"/>
    <property type="match status" value="1"/>
</dbReference>
<feature type="compositionally biased region" description="Polar residues" evidence="4">
    <location>
        <begin position="67"/>
        <end position="77"/>
    </location>
</feature>
<evidence type="ECO:0000256" key="1">
    <source>
        <dbReference type="ARBA" id="ARBA00006756"/>
    </source>
</evidence>
<dbReference type="Proteomes" id="UP001497522">
    <property type="component" value="Chromosome 5"/>
</dbReference>
<dbReference type="InterPro" id="IPR046364">
    <property type="entry name" value="Exo70_C"/>
</dbReference>
<dbReference type="InterPro" id="IPR001357">
    <property type="entry name" value="BRCT_dom"/>
</dbReference>
<feature type="compositionally biased region" description="Basic and acidic residues" evidence="4">
    <location>
        <begin position="43"/>
        <end position="53"/>
    </location>
</feature>
<evidence type="ECO:0000256" key="3">
    <source>
        <dbReference type="RuleBase" id="RU365026"/>
    </source>
</evidence>
<feature type="compositionally biased region" description="Acidic residues" evidence="4">
    <location>
        <begin position="211"/>
        <end position="225"/>
    </location>
</feature>
<dbReference type="PANTHER" id="PTHR12542">
    <property type="entry name" value="EXOCYST COMPLEX PROTEIN EXO70"/>
    <property type="match status" value="1"/>
</dbReference>
<feature type="region of interest" description="Disordered" evidence="4">
    <location>
        <begin position="204"/>
        <end position="227"/>
    </location>
</feature>
<keyword evidence="2 3" id="KW-0813">Transport</keyword>
<sequence length="708" mass="79644">MAASDGEERVLLTAQRIVKSLGTNDTMTDDMLQILSKFDHRFSSMNDKSKKNESTSSQESDELESIPPSSRTTLASNPTPLPPRKPSRKTSKSSLDRAEDVIIHWDMAYSEEARESMIFECPPEDALAYLGAVDKVQEVLESLTVHDTDPGMLERVQNLLQLAMVRLEEEFRNMLNKHSESVDPDWLLDCLSAGSFANIQDNAVRAAPESSGEDDDEDDDDDDIPVAEPVGDLPSIVDLVLPEVALDLQNIAQRMVTAGFRHECCNVYVDVRKRVLEDSLYRLGVERLSIDEVQKLPWETQEHTIKKWNQAMKVGVKVLFASEKQLCDQVFPVNFDFLFCEISKGIMMQMLSFGEAIAISRRSPEKLFRILDMYETLRDLIPDIDSIFSGSSGTSVRSEASGILMRLGEAARGTFAEFENAIQRDGSKTPVPGGTVHPLTRYVMNYIKLLCDYTVTLKQLFGENKKEVRMLLGDSNGTPVAYGGDDAQDGKEQLSPLAVQINWLTHVLRNNLEGKSKLYKDVALTHLFLMNNVHYTVQKVKSSEVRALIGDDWVRKHTSLVRQYATSYQRAAWTKVLGFLRDEGIHSSVSLSTGVSRVVLKDRFKNFNLAFDEVHKAQSTWVVVDPELRDELRIYIADKILPAYRAFVGRYGQFLETGRHPDKYIKYQPEDLETAIGDFFEGSSSNSMAGSNLTIYSSSNSHRPRTSS</sequence>
<dbReference type="Gene3D" id="1.20.1280.170">
    <property type="entry name" value="Exocyst complex component Exo70"/>
    <property type="match status" value="1"/>
</dbReference>
<dbReference type="PROSITE" id="PS50172">
    <property type="entry name" value="BRCT"/>
    <property type="match status" value="1"/>
</dbReference>
<evidence type="ECO:0000259" key="5">
    <source>
        <dbReference type="PROSITE" id="PS50172"/>
    </source>
</evidence>
<evidence type="ECO:0000313" key="7">
    <source>
        <dbReference type="Proteomes" id="UP001497522"/>
    </source>
</evidence>
<dbReference type="EMBL" id="OZ023706">
    <property type="protein sequence ID" value="CAK9876734.1"/>
    <property type="molecule type" value="Genomic_DNA"/>
</dbReference>
<dbReference type="Pfam" id="PF03081">
    <property type="entry name" value="Exo70_C"/>
    <property type="match status" value="1"/>
</dbReference>
<gene>
    <name evidence="6" type="ORF">CSSPJE1EN2_LOCUS18776</name>
</gene>
<keyword evidence="3" id="KW-0268">Exocytosis</keyword>
<keyword evidence="3" id="KW-0653">Protein transport</keyword>
<keyword evidence="7" id="KW-1185">Reference proteome</keyword>
<name>A0ABP1BLV4_9BRYO</name>